<reference evidence="3" key="2">
    <citation type="submission" date="2014-07" db="EMBL/GenBank/DDBJ databases">
        <authorList>
            <person name="Hull J."/>
        </authorList>
    </citation>
    <scope>NUCLEOTIDE SEQUENCE</scope>
</reference>
<keyword evidence="1" id="KW-0812">Transmembrane</keyword>
<dbReference type="Gene3D" id="3.40.50.720">
    <property type="entry name" value="NAD(P)-binding Rossmann-like Domain"/>
    <property type="match status" value="1"/>
</dbReference>
<dbReference type="Pfam" id="PF00899">
    <property type="entry name" value="ThiF"/>
    <property type="match status" value="1"/>
</dbReference>
<sequence length="280" mass="30903">MKPATAKCDDILLHKSKNQLSQSLLSIPLLLIGAGGIGCELLKVLVLYGFRHIHIIDLDTIDATNLNRQFLFTADDIGQPKALVARNAVLSWFTQSHSENTSFCLSSLSKAPTIMAHCAQIQAPQFDEAYFAQFGAVLSALDNVQARQHVNRMCAKVRVPLVESGTMGYNGQVQPICYGVSECYDCRPKPADTQTFAVCTIHAHPTTMVHCVHFAKELYATLFGCEGHSSDDFISEENKKAHQRVGADHFTNVDNNHSNNTNGNELSYVRSFLQHYCPSS</sequence>
<dbReference type="InterPro" id="IPR045886">
    <property type="entry name" value="ThiF/MoeB/HesA"/>
</dbReference>
<dbReference type="InterPro" id="IPR035985">
    <property type="entry name" value="Ubiquitin-activating_enz"/>
</dbReference>
<dbReference type="PANTHER" id="PTHR10953">
    <property type="entry name" value="UBIQUITIN-ACTIVATING ENZYME E1"/>
    <property type="match status" value="1"/>
</dbReference>
<dbReference type="FunFam" id="3.40.50.720:FF:000669">
    <property type="entry name" value="SUMO-activating enzyme subunit"/>
    <property type="match status" value="1"/>
</dbReference>
<keyword evidence="1" id="KW-1133">Transmembrane helix</keyword>
<dbReference type="GO" id="GO:0016925">
    <property type="term" value="P:protein sumoylation"/>
    <property type="evidence" value="ECO:0007669"/>
    <property type="project" value="TreeGrafter"/>
</dbReference>
<feature type="transmembrane region" description="Helical" evidence="1">
    <location>
        <begin position="25"/>
        <end position="48"/>
    </location>
</feature>
<dbReference type="GO" id="GO:0031510">
    <property type="term" value="C:SUMO activating enzyme complex"/>
    <property type="evidence" value="ECO:0007669"/>
    <property type="project" value="TreeGrafter"/>
</dbReference>
<name>A0A0A9W503_LYGHE</name>
<feature type="domain" description="THIF-type NAD/FAD binding fold" evidence="2">
    <location>
        <begin position="20"/>
        <end position="233"/>
    </location>
</feature>
<dbReference type="PANTHER" id="PTHR10953:SF5">
    <property type="entry name" value="SUMO-ACTIVATING ENZYME SUBUNIT 2"/>
    <property type="match status" value="1"/>
</dbReference>
<evidence type="ECO:0000313" key="3">
    <source>
        <dbReference type="EMBL" id="JAG02486.1"/>
    </source>
</evidence>
<dbReference type="GO" id="GO:0019948">
    <property type="term" value="F:SUMO activating enzyme activity"/>
    <property type="evidence" value="ECO:0007669"/>
    <property type="project" value="TreeGrafter"/>
</dbReference>
<evidence type="ECO:0000259" key="2">
    <source>
        <dbReference type="Pfam" id="PF00899"/>
    </source>
</evidence>
<proteinExistence type="predicted"/>
<reference evidence="3" key="1">
    <citation type="journal article" date="2014" name="PLoS ONE">
        <title>Transcriptome-Based Identification of ABC Transporters in the Western Tarnished Plant Bug Lygus hesperus.</title>
        <authorList>
            <person name="Hull J.J."/>
            <person name="Chaney K."/>
            <person name="Geib S.M."/>
            <person name="Fabrick J.A."/>
            <person name="Brent C.S."/>
            <person name="Walsh D."/>
            <person name="Lavine L.C."/>
        </authorList>
    </citation>
    <scope>NUCLEOTIDE SEQUENCE</scope>
</reference>
<dbReference type="GO" id="GO:0005737">
    <property type="term" value="C:cytoplasm"/>
    <property type="evidence" value="ECO:0007669"/>
    <property type="project" value="TreeGrafter"/>
</dbReference>
<gene>
    <name evidence="3" type="primary">SAE2_0</name>
    <name evidence="3" type="ORF">CM83_47057</name>
</gene>
<accession>A0A0A9W503</accession>
<organism evidence="3">
    <name type="scientific">Lygus hesperus</name>
    <name type="common">Western plant bug</name>
    <dbReference type="NCBI Taxonomy" id="30085"/>
    <lineage>
        <taxon>Eukaryota</taxon>
        <taxon>Metazoa</taxon>
        <taxon>Ecdysozoa</taxon>
        <taxon>Arthropoda</taxon>
        <taxon>Hexapoda</taxon>
        <taxon>Insecta</taxon>
        <taxon>Pterygota</taxon>
        <taxon>Neoptera</taxon>
        <taxon>Paraneoptera</taxon>
        <taxon>Hemiptera</taxon>
        <taxon>Heteroptera</taxon>
        <taxon>Panheteroptera</taxon>
        <taxon>Cimicomorpha</taxon>
        <taxon>Miridae</taxon>
        <taxon>Mirini</taxon>
        <taxon>Lygus</taxon>
    </lineage>
</organism>
<dbReference type="AlphaFoldDB" id="A0A0A9W503"/>
<protein>
    <submittedName>
        <fullName evidence="3">SUMO-activating enzyme subunit 2</fullName>
    </submittedName>
</protein>
<evidence type="ECO:0000256" key="1">
    <source>
        <dbReference type="SAM" id="Phobius"/>
    </source>
</evidence>
<dbReference type="SUPFAM" id="SSF69572">
    <property type="entry name" value="Activating enzymes of the ubiquitin-like proteins"/>
    <property type="match status" value="1"/>
</dbReference>
<keyword evidence="1" id="KW-0472">Membrane</keyword>
<dbReference type="EMBL" id="GBHO01041118">
    <property type="protein sequence ID" value="JAG02486.1"/>
    <property type="molecule type" value="Transcribed_RNA"/>
</dbReference>
<dbReference type="InterPro" id="IPR000594">
    <property type="entry name" value="ThiF_NAD_FAD-bd"/>
</dbReference>